<feature type="region of interest" description="Disordered" evidence="1">
    <location>
        <begin position="1"/>
        <end position="30"/>
    </location>
</feature>
<evidence type="ECO:0000256" key="1">
    <source>
        <dbReference type="SAM" id="MobiDB-lite"/>
    </source>
</evidence>
<name>A0A243RIA8_9ACTN</name>
<dbReference type="Proteomes" id="UP000195105">
    <property type="component" value="Unassembled WGS sequence"/>
</dbReference>
<feature type="region of interest" description="Disordered" evidence="1">
    <location>
        <begin position="127"/>
        <end position="156"/>
    </location>
</feature>
<evidence type="ECO:0000313" key="2">
    <source>
        <dbReference type="EMBL" id="OUC93820.1"/>
    </source>
</evidence>
<keyword evidence="3" id="KW-1185">Reference proteome</keyword>
<reference evidence="2 3" key="1">
    <citation type="submission" date="2017-05" db="EMBL/GenBank/DDBJ databases">
        <title>Biotechnological potential of actinobacteria isolated from South African environments.</title>
        <authorList>
            <person name="Le Roes-Hill M."/>
            <person name="Prins A."/>
            <person name="Durrell K.A."/>
        </authorList>
    </citation>
    <scope>NUCLEOTIDE SEQUENCE [LARGE SCALE GENOMIC DNA]</scope>
    <source>
        <strain evidence="2 3">HMC13</strain>
    </source>
</reference>
<dbReference type="RefSeq" id="WP_086604941.1">
    <property type="nucleotide sequence ID" value="NZ_NGFN01000351.1"/>
</dbReference>
<organism evidence="2 3">
    <name type="scientific">Streptomyces swartbergensis</name>
    <dbReference type="NCBI Taxonomy" id="487165"/>
    <lineage>
        <taxon>Bacteria</taxon>
        <taxon>Bacillati</taxon>
        <taxon>Actinomycetota</taxon>
        <taxon>Actinomycetes</taxon>
        <taxon>Kitasatosporales</taxon>
        <taxon>Streptomycetaceae</taxon>
        <taxon>Streptomyces</taxon>
    </lineage>
</organism>
<dbReference type="EMBL" id="NGFN01000351">
    <property type="protein sequence ID" value="OUC93820.1"/>
    <property type="molecule type" value="Genomic_DNA"/>
</dbReference>
<feature type="compositionally biased region" description="Basic and acidic residues" evidence="1">
    <location>
        <begin position="7"/>
        <end position="16"/>
    </location>
</feature>
<proteinExistence type="predicted"/>
<feature type="compositionally biased region" description="Basic and acidic residues" evidence="1">
    <location>
        <begin position="140"/>
        <end position="149"/>
    </location>
</feature>
<gene>
    <name evidence="2" type="ORF">CA983_35880</name>
</gene>
<dbReference type="AlphaFoldDB" id="A0A243RIA8"/>
<comment type="caution">
    <text evidence="2">The sequence shown here is derived from an EMBL/GenBank/DDBJ whole genome shotgun (WGS) entry which is preliminary data.</text>
</comment>
<protein>
    <submittedName>
        <fullName evidence="2">Uncharacterized protein</fullName>
    </submittedName>
</protein>
<sequence length="156" mass="16790">MPPSTPEEDKRPEPVARPEPQMSDDDSLDPETLRAAAGISAAVLHAHRDTWEFLVKHAGADQHFHSPGAVSETHGIVMAGLSGPSLVAILTSLDDVRWDAEAGRGTQAIAHHLHKRIGDIVEEIARDPHAGGDCDPVTIRIDDRLKPDGDGEDEPQ</sequence>
<accession>A0A243RIA8</accession>
<evidence type="ECO:0000313" key="3">
    <source>
        <dbReference type="Proteomes" id="UP000195105"/>
    </source>
</evidence>